<dbReference type="OrthoDB" id="5865682at2759"/>
<name>A0A3P6SMR5_CYLGO</name>
<gene>
    <name evidence="1" type="ORF">CGOC_LOCUS7322</name>
</gene>
<reference evidence="1 2" key="1">
    <citation type="submission" date="2018-11" db="EMBL/GenBank/DDBJ databases">
        <authorList>
            <consortium name="Pathogen Informatics"/>
        </authorList>
    </citation>
    <scope>NUCLEOTIDE SEQUENCE [LARGE SCALE GENOMIC DNA]</scope>
</reference>
<proteinExistence type="predicted"/>
<accession>A0A3P6SMR5</accession>
<sequence>MYICNRARGRGETVNEKEYRKRYVIPKRVLRNCPCFVKAHVRGDGLITVTSCFEHLGHEVTAAFLPLSRSDEERVVSLLSMELPFQTVVAKLRAEWNPDEDERKQPRTCYITMRDIW</sequence>
<keyword evidence="2" id="KW-1185">Reference proteome</keyword>
<protein>
    <submittedName>
        <fullName evidence="1">Uncharacterized protein</fullName>
    </submittedName>
</protein>
<dbReference type="InterPro" id="IPR052797">
    <property type="entry name" value="RegFact_GeneExpr_CellDeath"/>
</dbReference>
<organism evidence="1 2">
    <name type="scientific">Cylicostephanus goldi</name>
    <name type="common">Nematode worm</name>
    <dbReference type="NCBI Taxonomy" id="71465"/>
    <lineage>
        <taxon>Eukaryota</taxon>
        <taxon>Metazoa</taxon>
        <taxon>Ecdysozoa</taxon>
        <taxon>Nematoda</taxon>
        <taxon>Chromadorea</taxon>
        <taxon>Rhabditida</taxon>
        <taxon>Rhabditina</taxon>
        <taxon>Rhabditomorpha</taxon>
        <taxon>Strongyloidea</taxon>
        <taxon>Strongylidae</taxon>
        <taxon>Cylicostephanus</taxon>
    </lineage>
</organism>
<dbReference type="AlphaFoldDB" id="A0A3P6SMR5"/>
<evidence type="ECO:0000313" key="2">
    <source>
        <dbReference type="Proteomes" id="UP000271889"/>
    </source>
</evidence>
<evidence type="ECO:0000313" key="1">
    <source>
        <dbReference type="EMBL" id="VDK77182.1"/>
    </source>
</evidence>
<dbReference type="PANTHER" id="PTHR33936">
    <property type="entry name" value="PROTEIN CBG17840"/>
    <property type="match status" value="1"/>
</dbReference>
<dbReference type="EMBL" id="UYRV01025290">
    <property type="protein sequence ID" value="VDK77182.1"/>
    <property type="molecule type" value="Genomic_DNA"/>
</dbReference>
<dbReference type="PANTHER" id="PTHR33936:SF24">
    <property type="entry name" value="C2H2-TYPE DOMAIN-CONTAINING PROTEIN"/>
    <property type="match status" value="1"/>
</dbReference>
<dbReference type="Proteomes" id="UP000271889">
    <property type="component" value="Unassembled WGS sequence"/>
</dbReference>